<accession>A0A0D2EDC3</accession>
<feature type="compositionally biased region" description="Polar residues" evidence="1">
    <location>
        <begin position="209"/>
        <end position="218"/>
    </location>
</feature>
<feature type="compositionally biased region" description="Basic and acidic residues" evidence="1">
    <location>
        <begin position="659"/>
        <end position="668"/>
    </location>
</feature>
<proteinExistence type="predicted"/>
<dbReference type="Proteomes" id="UP000054342">
    <property type="component" value="Unassembled WGS sequence"/>
</dbReference>
<feature type="compositionally biased region" description="Low complexity" evidence="1">
    <location>
        <begin position="237"/>
        <end position="250"/>
    </location>
</feature>
<feature type="region of interest" description="Disordered" evidence="1">
    <location>
        <begin position="509"/>
        <end position="535"/>
    </location>
</feature>
<feature type="compositionally biased region" description="Basic and acidic residues" evidence="1">
    <location>
        <begin position="370"/>
        <end position="383"/>
    </location>
</feature>
<feature type="region of interest" description="Disordered" evidence="1">
    <location>
        <begin position="158"/>
        <end position="180"/>
    </location>
</feature>
<feature type="compositionally biased region" description="Basic and acidic residues" evidence="1">
    <location>
        <begin position="315"/>
        <end position="328"/>
    </location>
</feature>
<feature type="compositionally biased region" description="Basic residues" evidence="1">
    <location>
        <begin position="20"/>
        <end position="30"/>
    </location>
</feature>
<sequence length="759" mass="82634">MPAMTAARAADDFDMAKLQKSLKQRQRHAVRNSGNVAKLTPAEIRSLNNNSLSSKTGSQSSSNRPSPSTSRRSTTVTPPTTPDDHTSAHQAQSHRNSISRRSTVDIPTPPHTPIGHRRSSQSSTRGHSHTPVQGHANGIIHAPRPRVSGHAAFMAANGWSSRPSSSGSSSYRGLPTYRGPEVTRHGSMNMLQRPAADIVANPLSYFSRPRQSVVSTSPERSRASQEIPIQRPQSLHNNSVSNVSAVSSRAPSPPRATDSPVSMLVDEATTEKFPVLDPAEDPHNQPKVYSDDEQPTDDKPQVEEASGEIPAQAVGEHKIDAPLESPRKDIKKRFTLSGALFGTGKNNQDGAESVKKLKKGRRRTLSLGKSTDKESVEEAKSPAEEQSPASNEQTKVDGAVIEDGDFSAHPAVRPLSLIVPSEFKGKEKEIYSAPVYARCACCGKVKRPPGYANELSPVLENEHLRTNFSFEIERTSGNMDRRTSESSRGKFTPIIPMKVGESETRQAIIESPSGPTSPVRQVTQHMDTSPRRMKRISDPPKFVRFASLHGRRNDTTVIDEEDEIEVAEHAPLMSGANSQLGEVKPIDFALHDEVAQSPTGVESDINHAPDEENVASQTLAPDSATELSRRTSNVESESEKFFTPLRSPTPAVESIKSGKGKEKEKEEAPTDQGNILLPLPEPSFGPTFARNSASLKDFVLARSTSMQMSDAGATGRDLTTIDEKLPIREQSLLSTREDIRGLDPSNPKDQKWLAEVMAL</sequence>
<feature type="region of interest" description="Disordered" evidence="1">
    <location>
        <begin position="615"/>
        <end position="677"/>
    </location>
</feature>
<dbReference type="AlphaFoldDB" id="A0A0D2EDC3"/>
<organism evidence="2 3">
    <name type="scientific">Exophiala xenobiotica</name>
    <dbReference type="NCBI Taxonomy" id="348802"/>
    <lineage>
        <taxon>Eukaryota</taxon>
        <taxon>Fungi</taxon>
        <taxon>Dikarya</taxon>
        <taxon>Ascomycota</taxon>
        <taxon>Pezizomycotina</taxon>
        <taxon>Eurotiomycetes</taxon>
        <taxon>Chaetothyriomycetidae</taxon>
        <taxon>Chaetothyriales</taxon>
        <taxon>Herpotrichiellaceae</taxon>
        <taxon>Exophiala</taxon>
    </lineage>
</organism>
<dbReference type="EMBL" id="KN847321">
    <property type="protein sequence ID" value="KIW53373.1"/>
    <property type="molecule type" value="Genomic_DNA"/>
</dbReference>
<gene>
    <name evidence="2" type="ORF">PV05_08953</name>
</gene>
<feature type="region of interest" description="Disordered" evidence="1">
    <location>
        <begin position="209"/>
        <end position="407"/>
    </location>
</feature>
<reference evidence="2 3" key="1">
    <citation type="submission" date="2015-01" db="EMBL/GenBank/DDBJ databases">
        <title>The Genome Sequence of Exophiala xenobiotica CBS118157.</title>
        <authorList>
            <consortium name="The Broad Institute Genomics Platform"/>
            <person name="Cuomo C."/>
            <person name="de Hoog S."/>
            <person name="Gorbushina A."/>
            <person name="Stielow B."/>
            <person name="Teixiera M."/>
            <person name="Abouelleil A."/>
            <person name="Chapman S.B."/>
            <person name="Priest M."/>
            <person name="Young S.K."/>
            <person name="Wortman J."/>
            <person name="Nusbaum C."/>
            <person name="Birren B."/>
        </authorList>
    </citation>
    <scope>NUCLEOTIDE SEQUENCE [LARGE SCALE GENOMIC DNA]</scope>
    <source>
        <strain evidence="2 3">CBS 118157</strain>
    </source>
</reference>
<evidence type="ECO:0000256" key="1">
    <source>
        <dbReference type="SAM" id="MobiDB-lite"/>
    </source>
</evidence>
<evidence type="ECO:0000313" key="2">
    <source>
        <dbReference type="EMBL" id="KIW53373.1"/>
    </source>
</evidence>
<dbReference type="RefSeq" id="XP_013313957.1">
    <property type="nucleotide sequence ID" value="XM_013458503.1"/>
</dbReference>
<name>A0A0D2EDC3_9EURO</name>
<feature type="region of interest" description="Disordered" evidence="1">
    <location>
        <begin position="20"/>
        <end position="143"/>
    </location>
</feature>
<dbReference type="HOGENOM" id="CLU_021432_0_0_1"/>
<feature type="compositionally biased region" description="Low complexity" evidence="1">
    <location>
        <begin position="160"/>
        <end position="170"/>
    </location>
</feature>
<keyword evidence="3" id="KW-1185">Reference proteome</keyword>
<dbReference type="OrthoDB" id="4160512at2759"/>
<feature type="compositionally biased region" description="Polar residues" evidence="1">
    <location>
        <begin position="513"/>
        <end position="527"/>
    </location>
</feature>
<protein>
    <submittedName>
        <fullName evidence="2">Uncharacterized protein</fullName>
    </submittedName>
</protein>
<dbReference type="GeneID" id="25330861"/>
<evidence type="ECO:0000313" key="3">
    <source>
        <dbReference type="Proteomes" id="UP000054342"/>
    </source>
</evidence>
<feature type="compositionally biased region" description="Polar residues" evidence="1">
    <location>
        <begin position="88"/>
        <end position="101"/>
    </location>
</feature>
<feature type="compositionally biased region" description="Low complexity" evidence="1">
    <location>
        <begin position="49"/>
        <end position="78"/>
    </location>
</feature>